<evidence type="ECO:0000256" key="1">
    <source>
        <dbReference type="ARBA" id="ARBA00004877"/>
    </source>
</evidence>
<keyword evidence="4" id="KW-0961">Cell wall biogenesis/degradation</keyword>
<dbReference type="Pfam" id="PF01501">
    <property type="entry name" value="Glyco_transf_8"/>
    <property type="match status" value="1"/>
</dbReference>
<dbReference type="GO" id="GO:0045489">
    <property type="term" value="P:pectin biosynthetic process"/>
    <property type="evidence" value="ECO:0007669"/>
    <property type="project" value="UniProtKB-UniPathway"/>
</dbReference>
<feature type="compositionally biased region" description="Basic and acidic residues" evidence="5">
    <location>
        <begin position="120"/>
        <end position="131"/>
    </location>
</feature>
<comment type="similarity">
    <text evidence="2 4">Belongs to the glycosyltransferase 8 family.</text>
</comment>
<evidence type="ECO:0000256" key="3">
    <source>
        <dbReference type="ARBA" id="ARBA00022676"/>
    </source>
</evidence>
<keyword evidence="3 4" id="KW-0808">Transferase</keyword>
<dbReference type="SUPFAM" id="SSF53448">
    <property type="entry name" value="Nucleotide-diphospho-sugar transferases"/>
    <property type="match status" value="1"/>
</dbReference>
<dbReference type="Gene3D" id="3.90.550.10">
    <property type="entry name" value="Spore Coat Polysaccharide Biosynthesis Protein SpsA, Chain A"/>
    <property type="match status" value="1"/>
</dbReference>
<dbReference type="GO" id="GO:0071555">
    <property type="term" value="P:cell wall organization"/>
    <property type="evidence" value="ECO:0007669"/>
    <property type="project" value="UniProtKB-KW"/>
</dbReference>
<dbReference type="EMBL" id="CM008051">
    <property type="protein sequence ID" value="PVH37113.1"/>
    <property type="molecule type" value="Genomic_DNA"/>
</dbReference>
<dbReference type="Proteomes" id="UP000243499">
    <property type="component" value="Chromosome 6"/>
</dbReference>
<proteinExistence type="inferred from homology"/>
<dbReference type="InterPro" id="IPR029993">
    <property type="entry name" value="GAUT"/>
</dbReference>
<feature type="region of interest" description="Disordered" evidence="5">
    <location>
        <begin position="114"/>
        <end position="144"/>
    </location>
</feature>
<feature type="region of interest" description="Disordered" evidence="5">
    <location>
        <begin position="198"/>
        <end position="232"/>
    </location>
</feature>
<dbReference type="Gramene" id="PVH37113">
    <property type="protein sequence ID" value="PVH37113"/>
    <property type="gene ID" value="PAHAL_6G249400"/>
</dbReference>
<dbReference type="GO" id="GO:0000139">
    <property type="term" value="C:Golgi membrane"/>
    <property type="evidence" value="ECO:0007669"/>
    <property type="project" value="UniProtKB-SubCell"/>
</dbReference>
<evidence type="ECO:0000313" key="6">
    <source>
        <dbReference type="EMBL" id="PVH37113.1"/>
    </source>
</evidence>
<dbReference type="Pfam" id="PF25557">
    <property type="entry name" value="GAUT_1"/>
    <property type="match status" value="1"/>
</dbReference>
<keyword evidence="3 4" id="KW-0328">Glycosyltransferase</keyword>
<evidence type="ECO:0000256" key="5">
    <source>
        <dbReference type="SAM" id="MobiDB-lite"/>
    </source>
</evidence>
<dbReference type="GO" id="GO:0047262">
    <property type="term" value="F:polygalacturonate 4-alpha-galacturonosyltransferase activity"/>
    <property type="evidence" value="ECO:0007669"/>
    <property type="project" value="InterPro"/>
</dbReference>
<dbReference type="EC" id="2.4.1.-" evidence="4"/>
<evidence type="ECO:0000256" key="2">
    <source>
        <dbReference type="ARBA" id="ARBA00006351"/>
    </source>
</evidence>
<dbReference type="InterPro" id="IPR029044">
    <property type="entry name" value="Nucleotide-diphossugar_trans"/>
</dbReference>
<gene>
    <name evidence="6" type="ORF">PAHAL_6G249400</name>
</gene>
<evidence type="ECO:0000256" key="4">
    <source>
        <dbReference type="RuleBase" id="RU362027"/>
    </source>
</evidence>
<dbReference type="AlphaFoldDB" id="A0A2T8IHE9"/>
<feature type="compositionally biased region" description="Polar residues" evidence="5">
    <location>
        <begin position="221"/>
        <end position="232"/>
    </location>
</feature>
<organism evidence="6">
    <name type="scientific">Panicum hallii</name>
    <dbReference type="NCBI Taxonomy" id="206008"/>
    <lineage>
        <taxon>Eukaryota</taxon>
        <taxon>Viridiplantae</taxon>
        <taxon>Streptophyta</taxon>
        <taxon>Embryophyta</taxon>
        <taxon>Tracheophyta</taxon>
        <taxon>Spermatophyta</taxon>
        <taxon>Magnoliopsida</taxon>
        <taxon>Liliopsida</taxon>
        <taxon>Poales</taxon>
        <taxon>Poaceae</taxon>
        <taxon>PACMAD clade</taxon>
        <taxon>Panicoideae</taxon>
        <taxon>Panicodae</taxon>
        <taxon>Paniceae</taxon>
        <taxon>Panicinae</taxon>
        <taxon>Panicum</taxon>
        <taxon>Panicum sect. Panicum</taxon>
    </lineage>
</organism>
<keyword evidence="4" id="KW-0333">Golgi apparatus</keyword>
<reference evidence="6" key="1">
    <citation type="submission" date="2018-04" db="EMBL/GenBank/DDBJ databases">
        <title>WGS assembly of Panicum hallii.</title>
        <authorList>
            <person name="Lovell J."/>
            <person name="Jenkins J."/>
            <person name="Lowry D."/>
            <person name="Mamidi S."/>
            <person name="Sreedasyam A."/>
            <person name="Weng X."/>
            <person name="Barry K."/>
            <person name="Bonette J."/>
            <person name="Campitelli B."/>
            <person name="Daum C."/>
            <person name="Gordon S."/>
            <person name="Gould B."/>
            <person name="Lipzen A."/>
            <person name="Macqueen A."/>
            <person name="Palacio-Mejia J."/>
            <person name="Plott C."/>
            <person name="Shakirov E."/>
            <person name="Shu S."/>
            <person name="Yoshinaga Y."/>
            <person name="Zane M."/>
            <person name="Rokhsar D."/>
            <person name="Grimwood J."/>
            <person name="Schmutz J."/>
            <person name="Juenger T."/>
        </authorList>
    </citation>
    <scope>NUCLEOTIDE SEQUENCE [LARGE SCALE GENOMIC DNA]</scope>
    <source>
        <strain evidence="6">FIL2</strain>
    </source>
</reference>
<dbReference type="UniPathway" id="UPA00845"/>
<dbReference type="PANTHER" id="PTHR32116:SF59">
    <property type="entry name" value="HEXOSYLTRANSFERASE"/>
    <property type="match status" value="1"/>
</dbReference>
<feature type="compositionally biased region" description="Basic and acidic residues" evidence="5">
    <location>
        <begin position="198"/>
        <end position="218"/>
    </location>
</feature>
<sequence>MAVPAARRCRWRRWRCRPQDVVLALLLASVLAPLALYSGAPFSGPLLTGRRALRRDPSNSVARNERSKRLHALAQDTFGTVVKEPVQTVASAIGARDKDGVVVAVDHGTRLGQGVVSRQNVDRRSGSDRSSESTVSKDNVLWNGEEMQGMESEDAVKREHDHRVAQLGKESGHASDVEAMHHKAAVMHDTANASLKKEISADRSSEQFRGGTSKEPDAKAVSSSTSHHTSQPDAMIRVIKNQLRTAKTYIGLLPSRGRHAFVRDLRRKMRDIQQALGDATSDKRLPKNVHGKIRAMELTLAKIKQVHDNCAAIIDKLLATLHSTEDQVQAQKQKANYVAQIAAKAIPKRLYCLALRLTNEYYSSSTNKKQFPYEERFEDPKLQHYALFSDNVLAAAVVVNSTLINAKNPASHVFHIVTDKHNYAAMRMWFLANPIGETAVQVQNIADFTWLNSSYSPVLKQLESHFMINYYFNTNQDKLGKNPKFQNPKYLSILNHLRFYLPEIFPKLSKVLFLDDDIVVQKDLSYLWSIDLKGKVNGAVHTCGETFHRFDRYLNFSNPLIAKKFDRRACGWAYGMNMFDLSEWRKQNITGVYHYWQNLDMESHFCRTQTGNCGS</sequence>
<comment type="subcellular location">
    <subcellularLocation>
        <location evidence="4">Golgi apparatus membrane</location>
        <topology evidence="4">Single-pass type II membrane protein</topology>
    </subcellularLocation>
</comment>
<name>A0A2T8IHE9_9POAL</name>
<accession>A0A2T8IHE9</accession>
<protein>
    <recommendedName>
        <fullName evidence="4">Hexosyltransferase</fullName>
        <ecNumber evidence="4">2.4.1.-</ecNumber>
    </recommendedName>
</protein>
<comment type="pathway">
    <text evidence="1 4">Glycan metabolism; pectin biosynthesis.</text>
</comment>
<dbReference type="PANTHER" id="PTHR32116">
    <property type="entry name" value="GALACTURONOSYLTRANSFERASE 4-RELATED"/>
    <property type="match status" value="1"/>
</dbReference>
<dbReference type="InterPro" id="IPR002495">
    <property type="entry name" value="Glyco_trans_8"/>
</dbReference>